<protein>
    <submittedName>
        <fullName evidence="2">Type II toxin-antitoxin system RelE/ParE family toxin</fullName>
    </submittedName>
</protein>
<evidence type="ECO:0000313" key="3">
    <source>
        <dbReference type="Proteomes" id="UP000678276"/>
    </source>
</evidence>
<dbReference type="RefSeq" id="WP_209594593.1">
    <property type="nucleotide sequence ID" value="NZ_JAGJCF010000006.1"/>
</dbReference>
<reference evidence="2 3" key="1">
    <citation type="submission" date="2021-04" db="EMBL/GenBank/DDBJ databases">
        <title>Whole genome sequence of Jiella sp. KSK16Y-1.</title>
        <authorList>
            <person name="Tuo L."/>
        </authorList>
    </citation>
    <scope>NUCLEOTIDE SEQUENCE [LARGE SCALE GENOMIC DNA]</scope>
    <source>
        <strain evidence="2 3">KSK16Y-1</strain>
    </source>
</reference>
<comment type="caution">
    <text evidence="2">The sequence shown here is derived from an EMBL/GenBank/DDBJ whole genome shotgun (WGS) entry which is preliminary data.</text>
</comment>
<dbReference type="InterPro" id="IPR007712">
    <property type="entry name" value="RelE/ParE_toxin"/>
</dbReference>
<dbReference type="Proteomes" id="UP000678276">
    <property type="component" value="Unassembled WGS sequence"/>
</dbReference>
<keyword evidence="3" id="KW-1185">Reference proteome</keyword>
<dbReference type="InterPro" id="IPR035093">
    <property type="entry name" value="RelE/ParE_toxin_dom_sf"/>
</dbReference>
<accession>A0ABS4BHR8</accession>
<dbReference type="Gene3D" id="3.30.2310.20">
    <property type="entry name" value="RelE-like"/>
    <property type="match status" value="1"/>
</dbReference>
<gene>
    <name evidence="2" type="ORF">J6595_10960</name>
</gene>
<dbReference type="EMBL" id="JAGJCF010000006">
    <property type="protein sequence ID" value="MBP0616102.1"/>
    <property type="molecule type" value="Genomic_DNA"/>
</dbReference>
<evidence type="ECO:0000256" key="1">
    <source>
        <dbReference type="ARBA" id="ARBA00022649"/>
    </source>
</evidence>
<proteinExistence type="predicted"/>
<sequence>MRRVEVIYRPEALADLNDILEAVAELSQSALVAERYVDRIILRCRKIGDAPRGGRRRDELEAGLRSVPFEDKALILYRVTDVVEITNVFPRGQNYEVLFKKGRFDPE</sequence>
<organism evidence="2 3">
    <name type="scientific">Jiella mangrovi</name>
    <dbReference type="NCBI Taxonomy" id="2821407"/>
    <lineage>
        <taxon>Bacteria</taxon>
        <taxon>Pseudomonadati</taxon>
        <taxon>Pseudomonadota</taxon>
        <taxon>Alphaproteobacteria</taxon>
        <taxon>Hyphomicrobiales</taxon>
        <taxon>Aurantimonadaceae</taxon>
        <taxon>Jiella</taxon>
    </lineage>
</organism>
<dbReference type="Pfam" id="PF05016">
    <property type="entry name" value="ParE_toxin"/>
    <property type="match status" value="1"/>
</dbReference>
<keyword evidence="1" id="KW-1277">Toxin-antitoxin system</keyword>
<name>A0ABS4BHR8_9HYPH</name>
<evidence type="ECO:0000313" key="2">
    <source>
        <dbReference type="EMBL" id="MBP0616102.1"/>
    </source>
</evidence>